<feature type="region of interest" description="Disordered" evidence="1">
    <location>
        <begin position="1"/>
        <end position="77"/>
    </location>
</feature>
<organism evidence="4 5">
    <name type="scientific">Muricaecibacterium torontonense</name>
    <dbReference type="NCBI Taxonomy" id="3032871"/>
    <lineage>
        <taxon>Bacteria</taxon>
        <taxon>Bacillati</taxon>
        <taxon>Actinomycetota</taxon>
        <taxon>Coriobacteriia</taxon>
        <taxon>Coriobacteriales</taxon>
        <taxon>Atopobiaceae</taxon>
        <taxon>Muricaecibacterium</taxon>
    </lineage>
</organism>
<accession>A0A4S2F3L0</accession>
<keyword evidence="2" id="KW-1133">Transmembrane helix</keyword>
<sequence length="323" mass="30759">MSEKPRGGSQRGHLSHGSANMSAKASEESQGMEGAEKPQTVDAATSVRRTRDSAVARANTASGAATPKDPAPGAHAATRRHRITAFLAVLAIAAAGFSVWSMGEYVAGRDPLAIFAVAQETAAPSWDDAASDVAGASGDGAATEPVDVSGDAAAAGSDTAEAPAASVEDVSAGQAGGSGDSEPPASGGTSSLASGSAGAGAAVGGSSGGSSGAAGSAGSGGSSGSSQPGDASTIAVTQVVDGASQRVTVAAGSSVYDVLAASGVPFSASGGAFGAYVTAINGQAAGPNTGWTYTVNGAQPNVSCSSYEVSIGDAIVWEFVTVG</sequence>
<evidence type="ECO:0000313" key="5">
    <source>
        <dbReference type="Proteomes" id="UP000310263"/>
    </source>
</evidence>
<dbReference type="InterPro" id="IPR027954">
    <property type="entry name" value="Transcobalamin-like_C"/>
</dbReference>
<protein>
    <submittedName>
        <fullName evidence="4">DUF4430 domain-containing protein</fullName>
    </submittedName>
</protein>
<feature type="domain" description="Transcobalamin-like C-terminal" evidence="3">
    <location>
        <begin position="252"/>
        <end position="320"/>
    </location>
</feature>
<dbReference type="AlphaFoldDB" id="A0A4S2F3L0"/>
<evidence type="ECO:0000313" key="4">
    <source>
        <dbReference type="EMBL" id="TGY63032.1"/>
    </source>
</evidence>
<evidence type="ECO:0000256" key="1">
    <source>
        <dbReference type="SAM" id="MobiDB-lite"/>
    </source>
</evidence>
<reference evidence="4 5" key="1">
    <citation type="submission" date="2019-04" db="EMBL/GenBank/DDBJ databases">
        <title>Microbes associate with the intestines of laboratory mice.</title>
        <authorList>
            <person name="Navarre W."/>
            <person name="Wong E."/>
            <person name="Huang K."/>
            <person name="Tropini C."/>
            <person name="Ng K."/>
            <person name="Yu B."/>
        </authorList>
    </citation>
    <scope>NUCLEOTIDE SEQUENCE [LARGE SCALE GENOMIC DNA]</scope>
    <source>
        <strain evidence="4 5">NM07_P-09</strain>
    </source>
</reference>
<evidence type="ECO:0000256" key="2">
    <source>
        <dbReference type="SAM" id="Phobius"/>
    </source>
</evidence>
<gene>
    <name evidence="4" type="ORF">E5334_00480</name>
</gene>
<proteinExistence type="predicted"/>
<feature type="region of interest" description="Disordered" evidence="1">
    <location>
        <begin position="128"/>
        <end position="232"/>
    </location>
</feature>
<dbReference type="Proteomes" id="UP000310263">
    <property type="component" value="Unassembled WGS sequence"/>
</dbReference>
<feature type="transmembrane region" description="Helical" evidence="2">
    <location>
        <begin position="83"/>
        <end position="103"/>
    </location>
</feature>
<comment type="caution">
    <text evidence="4">The sequence shown here is derived from an EMBL/GenBank/DDBJ whole genome shotgun (WGS) entry which is preliminary data.</text>
</comment>
<dbReference type="Gene3D" id="2.170.130.30">
    <property type="match status" value="1"/>
</dbReference>
<name>A0A4S2F3L0_9ACTN</name>
<evidence type="ECO:0000259" key="3">
    <source>
        <dbReference type="Pfam" id="PF14478"/>
    </source>
</evidence>
<feature type="compositionally biased region" description="Low complexity" evidence="1">
    <location>
        <begin position="128"/>
        <end position="166"/>
    </location>
</feature>
<dbReference type="EMBL" id="SRYE01000001">
    <property type="protein sequence ID" value="TGY63032.1"/>
    <property type="molecule type" value="Genomic_DNA"/>
</dbReference>
<feature type="compositionally biased region" description="Low complexity" evidence="1">
    <location>
        <begin position="185"/>
        <end position="196"/>
    </location>
</feature>
<keyword evidence="2" id="KW-0812">Transmembrane</keyword>
<dbReference type="OrthoDB" id="9004184at2"/>
<keyword evidence="5" id="KW-1185">Reference proteome</keyword>
<dbReference type="Pfam" id="PF14478">
    <property type="entry name" value="DUF4430"/>
    <property type="match status" value="1"/>
</dbReference>
<feature type="compositionally biased region" description="Gly residues" evidence="1">
    <location>
        <begin position="197"/>
        <end position="223"/>
    </location>
</feature>
<keyword evidence="2" id="KW-0472">Membrane</keyword>